<organism evidence="6 7">
    <name type="scientific">Megasphaera vaginalis</name>
    <name type="common">ex Srinivasan et al. 2021</name>
    <dbReference type="NCBI Taxonomy" id="1111454"/>
    <lineage>
        <taxon>Bacteria</taxon>
        <taxon>Bacillati</taxon>
        <taxon>Bacillota</taxon>
        <taxon>Negativicutes</taxon>
        <taxon>Veillonellales</taxon>
        <taxon>Veillonellaceae</taxon>
        <taxon>Megasphaera</taxon>
    </lineage>
</organism>
<keyword evidence="4" id="KW-0411">Iron-sulfur</keyword>
<dbReference type="GO" id="GO:0003824">
    <property type="term" value="F:catalytic activity"/>
    <property type="evidence" value="ECO:0007669"/>
    <property type="project" value="InterPro"/>
</dbReference>
<dbReference type="SUPFAM" id="SSF102114">
    <property type="entry name" value="Radical SAM enzymes"/>
    <property type="match status" value="1"/>
</dbReference>
<name>U7UAV8_9FIRM</name>
<keyword evidence="3" id="KW-0408">Iron</keyword>
<dbReference type="Pfam" id="PF04055">
    <property type="entry name" value="Radical_SAM"/>
    <property type="match status" value="1"/>
</dbReference>
<dbReference type="RefSeq" id="WP_023054604.1">
    <property type="nucleotide sequence ID" value="NZ_AWXA01000062.1"/>
</dbReference>
<protein>
    <submittedName>
        <fullName evidence="6">Putative heme utilization radical SAM enzyme HutW</fullName>
    </submittedName>
</protein>
<gene>
    <name evidence="6" type="ORF">HMPREF1250_1499</name>
</gene>
<dbReference type="PATRIC" id="fig|1111454.3.peg.2140"/>
<dbReference type="eggNOG" id="COG0635">
    <property type="taxonomic scope" value="Bacteria"/>
</dbReference>
<dbReference type="EMBL" id="AWXA01000062">
    <property type="protein sequence ID" value="ERT56441.1"/>
    <property type="molecule type" value="Genomic_DNA"/>
</dbReference>
<accession>U7UAV8</accession>
<dbReference type="OrthoDB" id="9808022at2"/>
<dbReference type="SMART" id="SM00729">
    <property type="entry name" value="Elp3"/>
    <property type="match status" value="1"/>
</dbReference>
<dbReference type="InterPro" id="IPR034505">
    <property type="entry name" value="Coproporphyrinogen-III_oxidase"/>
</dbReference>
<evidence type="ECO:0000256" key="1">
    <source>
        <dbReference type="ARBA" id="ARBA00022691"/>
    </source>
</evidence>
<evidence type="ECO:0000313" key="6">
    <source>
        <dbReference type="EMBL" id="ERT56441.1"/>
    </source>
</evidence>
<dbReference type="InterPro" id="IPR007197">
    <property type="entry name" value="rSAM"/>
</dbReference>
<sequence length="521" mass="58939">MLLQELYDRQSPAERAFLFGCEGVDALTAAFPHKRVVHAGLEGTVVAPAEAQQIWKGLLAQPPQSQPTQSAYIHIPFCKTKCLYCGFFQNGENQQAENRYIDCLLEDIRRDAAQPRLRDSLIHSVFIGGGTPTSLSVPNVKRLLQAIRAYLPLANDYELTLEGRIHDLVPEKMEVWLANGVNRISLGVQSFHTAVRRNVGRLDDTETVLKRLAALKAYNQCVVVIDLIYGLPGQSMAVWQEDLRILSAYDIDGADLYQLNVFEDSDLQRRIADGTLPPAATTAEQAEMFAFARDYLKKRNYRRVNICHWSNTNRERSLYNSLTRQGVPMFPFGSGAGGNLDGYSTMLHRALEPYEMAVDQGEKPFMALLKQSAQQPLVNALLKQLEQRYIDLRQLVSYQERLKELKWLFDLWQERGLLRDNGVCYELTEAGEFWQVNIAQSTLECMEYLVTGKKQLQIQGVAAQDTGKQGRIDAKAEAIVKVMKEMKENGGSRMAAMQEMAEAMRSMTAEEMQAVMKRMRP</sequence>
<feature type="domain" description="Radical SAM core" evidence="5">
    <location>
        <begin position="63"/>
        <end position="299"/>
    </location>
</feature>
<evidence type="ECO:0000256" key="2">
    <source>
        <dbReference type="ARBA" id="ARBA00022723"/>
    </source>
</evidence>
<reference evidence="6 7" key="1">
    <citation type="submission" date="2013-09" db="EMBL/GenBank/DDBJ databases">
        <authorList>
            <person name="Durkin A.S."/>
            <person name="Haft D.R."/>
            <person name="McCorrison J."/>
            <person name="Torralba M."/>
            <person name="Gillis M."/>
            <person name="Haft D.H."/>
            <person name="Methe B."/>
            <person name="Sutton G."/>
            <person name="Nelson K.E."/>
        </authorList>
    </citation>
    <scope>NUCLEOTIDE SEQUENCE [LARGE SCALE GENOMIC DNA]</scope>
    <source>
        <strain evidence="6 7">BV3C16-1</strain>
    </source>
</reference>
<dbReference type="SFLD" id="SFLDS00029">
    <property type="entry name" value="Radical_SAM"/>
    <property type="match status" value="1"/>
</dbReference>
<dbReference type="AlphaFoldDB" id="U7UAV8"/>
<dbReference type="GO" id="GO:0006779">
    <property type="term" value="P:porphyrin-containing compound biosynthetic process"/>
    <property type="evidence" value="ECO:0007669"/>
    <property type="project" value="TreeGrafter"/>
</dbReference>
<evidence type="ECO:0000313" key="7">
    <source>
        <dbReference type="Proteomes" id="UP000017090"/>
    </source>
</evidence>
<dbReference type="GO" id="GO:0005737">
    <property type="term" value="C:cytoplasm"/>
    <property type="evidence" value="ECO:0007669"/>
    <property type="project" value="TreeGrafter"/>
</dbReference>
<dbReference type="PANTHER" id="PTHR13932">
    <property type="entry name" value="COPROPORPHYRINIGEN III OXIDASE"/>
    <property type="match status" value="1"/>
</dbReference>
<dbReference type="InterPro" id="IPR026332">
    <property type="entry name" value="HutW"/>
</dbReference>
<keyword evidence="7" id="KW-1185">Reference proteome</keyword>
<dbReference type="InterPro" id="IPR058240">
    <property type="entry name" value="rSAM_sf"/>
</dbReference>
<keyword evidence="1" id="KW-0949">S-adenosyl-L-methionine</keyword>
<dbReference type="Gene3D" id="3.20.20.70">
    <property type="entry name" value="Aldolase class I"/>
    <property type="match status" value="1"/>
</dbReference>
<proteinExistence type="predicted"/>
<dbReference type="GO" id="GO:0046872">
    <property type="term" value="F:metal ion binding"/>
    <property type="evidence" value="ECO:0007669"/>
    <property type="project" value="UniProtKB-KW"/>
</dbReference>
<dbReference type="Proteomes" id="UP000017090">
    <property type="component" value="Unassembled WGS sequence"/>
</dbReference>
<dbReference type="PROSITE" id="PS51918">
    <property type="entry name" value="RADICAL_SAM"/>
    <property type="match status" value="1"/>
</dbReference>
<dbReference type="GO" id="GO:0051539">
    <property type="term" value="F:4 iron, 4 sulfur cluster binding"/>
    <property type="evidence" value="ECO:0007669"/>
    <property type="project" value="TreeGrafter"/>
</dbReference>
<dbReference type="STRING" id="1111454.HMPREF1250_1499"/>
<dbReference type="PANTHER" id="PTHR13932:SF9">
    <property type="entry name" value="COPROPORPHYRINOGEN III OXIDASE"/>
    <property type="match status" value="1"/>
</dbReference>
<dbReference type="SFLD" id="SFLDG01065">
    <property type="entry name" value="anaerobic_coproporphyrinogen-I"/>
    <property type="match status" value="1"/>
</dbReference>
<comment type="caution">
    <text evidence="6">The sequence shown here is derived from an EMBL/GenBank/DDBJ whole genome shotgun (WGS) entry which is preliminary data.</text>
</comment>
<dbReference type="InterPro" id="IPR013785">
    <property type="entry name" value="Aldolase_TIM"/>
</dbReference>
<evidence type="ECO:0000256" key="4">
    <source>
        <dbReference type="ARBA" id="ARBA00023014"/>
    </source>
</evidence>
<dbReference type="SFLD" id="SFLDF00311">
    <property type="entry name" value="heme_degradation_proteins_(Hut"/>
    <property type="match status" value="1"/>
</dbReference>
<dbReference type="InterPro" id="IPR006638">
    <property type="entry name" value="Elp3/MiaA/NifB-like_rSAM"/>
</dbReference>
<evidence type="ECO:0000256" key="3">
    <source>
        <dbReference type="ARBA" id="ARBA00023004"/>
    </source>
</evidence>
<dbReference type="NCBIfam" id="TIGR04107">
    <property type="entry name" value="rSAM_HutW"/>
    <property type="match status" value="1"/>
</dbReference>
<keyword evidence="2" id="KW-0479">Metal-binding</keyword>
<evidence type="ECO:0000259" key="5">
    <source>
        <dbReference type="PROSITE" id="PS51918"/>
    </source>
</evidence>